<organism evidence="14 15">
    <name type="scientific">Stegodyphus mimosarum</name>
    <name type="common">African social velvet spider</name>
    <dbReference type="NCBI Taxonomy" id="407821"/>
    <lineage>
        <taxon>Eukaryota</taxon>
        <taxon>Metazoa</taxon>
        <taxon>Ecdysozoa</taxon>
        <taxon>Arthropoda</taxon>
        <taxon>Chelicerata</taxon>
        <taxon>Arachnida</taxon>
        <taxon>Araneae</taxon>
        <taxon>Araneomorphae</taxon>
        <taxon>Entelegynae</taxon>
        <taxon>Eresoidea</taxon>
        <taxon>Eresidae</taxon>
        <taxon>Stegodyphus</taxon>
    </lineage>
</organism>
<keyword evidence="15" id="KW-1185">Reference proteome</keyword>
<evidence type="ECO:0000256" key="10">
    <source>
        <dbReference type="ARBA" id="ARBA00039009"/>
    </source>
</evidence>
<comment type="similarity">
    <text evidence="2">Belongs to the ATP-dependent AMP-binding enzyme family.</text>
</comment>
<feature type="domain" description="AMP-binding enzyme C-terminal" evidence="13">
    <location>
        <begin position="496"/>
        <end position="576"/>
    </location>
</feature>
<dbReference type="Gene3D" id="3.30.300.30">
    <property type="match status" value="1"/>
</dbReference>
<evidence type="ECO:0000313" key="14">
    <source>
        <dbReference type="EMBL" id="KFM75410.1"/>
    </source>
</evidence>
<dbReference type="STRING" id="407821.A0A087UDH1"/>
<protein>
    <recommendedName>
        <fullName evidence="10">medium-chain acyl-CoA ligase</fullName>
        <ecNumber evidence="10">6.2.1.2</ecNumber>
    </recommendedName>
</protein>
<dbReference type="InterPro" id="IPR042099">
    <property type="entry name" value="ANL_N_sf"/>
</dbReference>
<feature type="domain" description="AMP-dependent synthetase/ligase" evidence="12">
    <location>
        <begin position="90"/>
        <end position="431"/>
    </location>
</feature>
<evidence type="ECO:0000256" key="4">
    <source>
        <dbReference type="ARBA" id="ARBA00022723"/>
    </source>
</evidence>
<reference evidence="14 15" key="1">
    <citation type="submission" date="2013-11" db="EMBL/GenBank/DDBJ databases">
        <title>Genome sequencing of Stegodyphus mimosarum.</title>
        <authorList>
            <person name="Bechsgaard J."/>
        </authorList>
    </citation>
    <scope>NUCLEOTIDE SEQUENCE [LARGE SCALE GENOMIC DNA]</scope>
</reference>
<evidence type="ECO:0000256" key="6">
    <source>
        <dbReference type="ARBA" id="ARBA00022840"/>
    </source>
</evidence>
<dbReference type="SUPFAM" id="SSF56801">
    <property type="entry name" value="Acetyl-CoA synthetase-like"/>
    <property type="match status" value="1"/>
</dbReference>
<evidence type="ECO:0000256" key="8">
    <source>
        <dbReference type="ARBA" id="ARBA00023098"/>
    </source>
</evidence>
<evidence type="ECO:0000256" key="9">
    <source>
        <dbReference type="ARBA" id="ARBA00023128"/>
    </source>
</evidence>
<dbReference type="PANTHER" id="PTHR43605:SF10">
    <property type="entry name" value="ACYL-COA SYNTHETASE MEDIUM CHAIN FAMILY MEMBER 3"/>
    <property type="match status" value="1"/>
</dbReference>
<dbReference type="Pfam" id="PF13193">
    <property type="entry name" value="AMP-binding_C"/>
    <property type="match status" value="1"/>
</dbReference>
<gene>
    <name evidence="14" type="ORF">X975_22726</name>
</gene>
<keyword evidence="3" id="KW-0436">Ligase</keyword>
<dbReference type="GO" id="GO:0046872">
    <property type="term" value="F:metal ion binding"/>
    <property type="evidence" value="ECO:0007669"/>
    <property type="project" value="UniProtKB-KW"/>
</dbReference>
<dbReference type="OMA" id="HAWSNLF"/>
<dbReference type="GO" id="GO:0005759">
    <property type="term" value="C:mitochondrial matrix"/>
    <property type="evidence" value="ECO:0007669"/>
    <property type="project" value="TreeGrafter"/>
</dbReference>
<evidence type="ECO:0000256" key="1">
    <source>
        <dbReference type="ARBA" id="ARBA00004173"/>
    </source>
</evidence>
<dbReference type="InterPro" id="IPR045851">
    <property type="entry name" value="AMP-bd_C_sf"/>
</dbReference>
<evidence type="ECO:0000259" key="12">
    <source>
        <dbReference type="Pfam" id="PF00501"/>
    </source>
</evidence>
<dbReference type="GO" id="GO:0006633">
    <property type="term" value="P:fatty acid biosynthetic process"/>
    <property type="evidence" value="ECO:0007669"/>
    <property type="project" value="TreeGrafter"/>
</dbReference>
<dbReference type="FunFam" id="3.40.50.12780:FF:000007">
    <property type="entry name" value="Acyl-coenzyme A synthetase ACSM2A, mitochondrial"/>
    <property type="match status" value="1"/>
</dbReference>
<dbReference type="EC" id="6.2.1.2" evidence="10"/>
<keyword evidence="7" id="KW-0460">Magnesium</keyword>
<comment type="subcellular location">
    <subcellularLocation>
        <location evidence="1">Mitochondrion</location>
    </subcellularLocation>
</comment>
<dbReference type="EMBL" id="KK119335">
    <property type="protein sequence ID" value="KFM75410.1"/>
    <property type="molecule type" value="Genomic_DNA"/>
</dbReference>
<keyword evidence="4" id="KW-0479">Metal-binding</keyword>
<keyword evidence="9" id="KW-0496">Mitochondrion</keyword>
<evidence type="ECO:0000259" key="13">
    <source>
        <dbReference type="Pfam" id="PF13193"/>
    </source>
</evidence>
<dbReference type="GO" id="GO:0031956">
    <property type="term" value="F:medium-chain fatty acid-CoA ligase activity"/>
    <property type="evidence" value="ECO:0007669"/>
    <property type="project" value="UniProtKB-EC"/>
</dbReference>
<dbReference type="FunFam" id="3.30.300.30:FF:000005">
    <property type="entry name" value="Acyl-coenzyme A synthetase ACSM5, mitochondrial"/>
    <property type="match status" value="1"/>
</dbReference>
<dbReference type="Proteomes" id="UP000054359">
    <property type="component" value="Unassembled WGS sequence"/>
</dbReference>
<keyword evidence="6" id="KW-0067">ATP-binding</keyword>
<name>A0A087UDH1_STEMI</name>
<dbReference type="GO" id="GO:0004321">
    <property type="term" value="F:fatty-acyl-CoA synthase activity"/>
    <property type="evidence" value="ECO:0007669"/>
    <property type="project" value="TreeGrafter"/>
</dbReference>
<evidence type="ECO:0000313" key="15">
    <source>
        <dbReference type="Proteomes" id="UP000054359"/>
    </source>
</evidence>
<evidence type="ECO:0000256" key="7">
    <source>
        <dbReference type="ARBA" id="ARBA00022842"/>
    </source>
</evidence>
<sequence length="590" mass="67388">MRLLYSILSLRKCVQRWPYNFAFNAETFKFRSSSTISRTGFDNYEEARISWNFEIPENFNFAADVLDVWADKEKTGERNNLIPAFWFAFEDGRQLKWSFQDFQRETMRTACMLEKQCGLKKSDIVMVMLPKMPEFWLVNIAAIRIGFILSPGSMTLTAKDIAYRFSTLKPSCIIAHETVVDLIDQVADCCSSLKTKIVVSSTTRRNTGWLDFHSLYKNADTNHKCAETKSNESMMVFFSSGTTGLPKMIEHSHSSYGLALAVTGRYWLDLTSENILWNMSDTGWAKTAYSNIFAPWSCGACVFIHQMSRYSPDTALKILSEFPIDTLCAPPLAYRTMVHENITSHDFPKLTHCVSAGEALNPEIIRLWEQATNLKIYEGYGQTETVLLIGMFKCLDYKPGSIGKPAPGIDVVILDENENELGAGLNGEIALVRKKEGIFGLFNGYRNNPEMTKLRLTEKYFHTGDMAYYDEDGYFWFVGRNDDVINSAGYRIGPFEVESALMEHPAVVEVAVTSSPDPSRGEVVKAFIVLKDTYCQKNEQHLIKELQDHSKRVTAPYKYPRKIEFVKELPKTTSGKIKRFELREKEWKKN</sequence>
<evidence type="ECO:0000256" key="3">
    <source>
        <dbReference type="ARBA" id="ARBA00022598"/>
    </source>
</evidence>
<feature type="non-terminal residue" evidence="14">
    <location>
        <position position="590"/>
    </location>
</feature>
<accession>A0A087UDH1</accession>
<evidence type="ECO:0000256" key="5">
    <source>
        <dbReference type="ARBA" id="ARBA00022741"/>
    </source>
</evidence>
<keyword evidence="5" id="KW-0547">Nucleotide-binding</keyword>
<evidence type="ECO:0000256" key="2">
    <source>
        <dbReference type="ARBA" id="ARBA00006432"/>
    </source>
</evidence>
<dbReference type="InterPro" id="IPR051087">
    <property type="entry name" value="Mitochondrial_ACSM"/>
</dbReference>
<dbReference type="Pfam" id="PF00501">
    <property type="entry name" value="AMP-binding"/>
    <property type="match status" value="1"/>
</dbReference>
<dbReference type="PANTHER" id="PTHR43605">
    <property type="entry name" value="ACYL-COENZYME A SYNTHETASE"/>
    <property type="match status" value="1"/>
</dbReference>
<dbReference type="AlphaFoldDB" id="A0A087UDH1"/>
<evidence type="ECO:0000256" key="11">
    <source>
        <dbReference type="ARBA" id="ARBA00048477"/>
    </source>
</evidence>
<dbReference type="InterPro" id="IPR025110">
    <property type="entry name" value="AMP-bd_C"/>
</dbReference>
<dbReference type="Gene3D" id="3.40.50.12780">
    <property type="entry name" value="N-terminal domain of ligase-like"/>
    <property type="match status" value="1"/>
</dbReference>
<dbReference type="GO" id="GO:0006637">
    <property type="term" value="P:acyl-CoA metabolic process"/>
    <property type="evidence" value="ECO:0007669"/>
    <property type="project" value="TreeGrafter"/>
</dbReference>
<dbReference type="GO" id="GO:0005524">
    <property type="term" value="F:ATP binding"/>
    <property type="evidence" value="ECO:0007669"/>
    <property type="project" value="UniProtKB-KW"/>
</dbReference>
<comment type="catalytic activity">
    <reaction evidence="11">
        <text>a medium-chain fatty acid + ATP + CoA = a medium-chain fatty acyl-CoA + AMP + diphosphate</text>
        <dbReference type="Rhea" id="RHEA:48340"/>
        <dbReference type="ChEBI" id="CHEBI:30616"/>
        <dbReference type="ChEBI" id="CHEBI:33019"/>
        <dbReference type="ChEBI" id="CHEBI:57287"/>
        <dbReference type="ChEBI" id="CHEBI:59558"/>
        <dbReference type="ChEBI" id="CHEBI:90546"/>
        <dbReference type="ChEBI" id="CHEBI:456215"/>
        <dbReference type="EC" id="6.2.1.2"/>
    </reaction>
    <physiologicalReaction direction="left-to-right" evidence="11">
        <dbReference type="Rhea" id="RHEA:48341"/>
    </physiologicalReaction>
</comment>
<keyword evidence="8" id="KW-0443">Lipid metabolism</keyword>
<dbReference type="OrthoDB" id="6614653at2759"/>
<dbReference type="InterPro" id="IPR000873">
    <property type="entry name" value="AMP-dep_synth/lig_dom"/>
</dbReference>
<proteinExistence type="inferred from homology"/>